<evidence type="ECO:0000313" key="16">
    <source>
        <dbReference type="EMBL" id="MBA5628831.1"/>
    </source>
</evidence>
<comment type="caution">
    <text evidence="16">The sequence shown here is derived from an EMBL/GenBank/DDBJ whole genome shotgun (WGS) entry which is preliminary data.</text>
</comment>
<dbReference type="InterPro" id="IPR011096">
    <property type="entry name" value="FTP_domain"/>
</dbReference>
<comment type="similarity">
    <text evidence="3">Belongs to the peptidase M36 family.</text>
</comment>
<accession>A0A838ZGK5</accession>
<comment type="subcellular location">
    <subcellularLocation>
        <location evidence="2">Secreted</location>
    </subcellularLocation>
</comment>
<dbReference type="Pfam" id="PF02128">
    <property type="entry name" value="Peptidase_M36"/>
    <property type="match status" value="1"/>
</dbReference>
<dbReference type="Proteomes" id="UP000552241">
    <property type="component" value="Unassembled WGS sequence"/>
</dbReference>
<dbReference type="InterPro" id="IPR026444">
    <property type="entry name" value="Secre_tail"/>
</dbReference>
<gene>
    <name evidence="16" type="ORF">HU137_03490</name>
</gene>
<evidence type="ECO:0000256" key="11">
    <source>
        <dbReference type="ARBA" id="ARBA00023049"/>
    </source>
</evidence>
<dbReference type="AlphaFoldDB" id="A0A838ZGK5"/>
<evidence type="ECO:0000256" key="6">
    <source>
        <dbReference type="ARBA" id="ARBA00022723"/>
    </source>
</evidence>
<dbReference type="InterPro" id="IPR001842">
    <property type="entry name" value="Peptidase_M36"/>
</dbReference>
<feature type="region of interest" description="Disordered" evidence="13">
    <location>
        <begin position="611"/>
        <end position="630"/>
    </location>
</feature>
<dbReference type="InterPro" id="IPR050371">
    <property type="entry name" value="Fungal_virulence_M36"/>
</dbReference>
<dbReference type="GO" id="GO:0006508">
    <property type="term" value="P:proteolysis"/>
    <property type="evidence" value="ECO:0007669"/>
    <property type="project" value="UniProtKB-KW"/>
</dbReference>
<evidence type="ECO:0000256" key="3">
    <source>
        <dbReference type="ARBA" id="ARBA00006006"/>
    </source>
</evidence>
<keyword evidence="8" id="KW-0677">Repeat</keyword>
<dbReference type="PANTHER" id="PTHR33478:SF1">
    <property type="entry name" value="EXTRACELLULAR METALLOPROTEINASE MEP"/>
    <property type="match status" value="1"/>
</dbReference>
<dbReference type="Gene3D" id="3.10.170.10">
    <property type="match status" value="1"/>
</dbReference>
<dbReference type="Pfam" id="PF07504">
    <property type="entry name" value="FTP"/>
    <property type="match status" value="1"/>
</dbReference>
<dbReference type="CDD" id="cd09596">
    <property type="entry name" value="M36"/>
    <property type="match status" value="1"/>
</dbReference>
<sequence>MMKHLFNLKLLGLMVLGSGLLAQVSNRPSDQVVTQALQKSEKGKNLLAEDLSFELTDFHSSKQSGAQHIYLRQTFNGIEIIGTESSIHILGTGEVSSVKSSFLNSLEKRGHKASASPQINAVQAANAAFVHLGYTASTPISVVSQEFTPNHKTTLSNGGFAKRNIPAELAYVINEEGNLVLAWTLSIDAMQKSEYYEVRVNAATGQIINKGSYVNTCEFGHVHEENSDDHWQYHTVSKEDKNENLLLTGAYRVFAMPLESPYYGTRTLVSADDAVNLTASPFGWHDTNGSSGPEYTTTRGNNVNAYEDGNNPGFQPNAGAPLVFDYPFDQNYSTATPYEEAAITNLFYWNNIIHDVMYQYGFDEASGNFQENNYGNGGAGGDSVNAEAQDGSGTCNANFGTPSDGGNPTMQMYVCGNKDGDFDNLVIVHEYGHGISNRLTGGPSQSGCLWNGEQMGEGWSDWYGLMFTMDADDEGTDGRGIGTYLFGEGPNGDGIRTYKYSTDMSINPHTYDDIKTVFGPHPIGSVWCAMLWDLTWALIDEYGYDEDIYNGTGGNNIAMQLVTEGLKLQPCSPGFVDGRDAILEADQILYGGANQCLIWDVFARRGLGVSASQGSSSSNTDGTEAFDTPSSVAEFSAPGDVCIDVDVMTGLSGGSPFGGVYSGPGVTDDGNGTTYTFNPQTAGVGVHTITYAVPATDCAPASSDTDQIEVTEGLMVDCPDDIVVNTSGSSCSAIVNYTTPVGMTTCAFTNGENFDMAGVPNLPDGWTTTNETGGSNPWVTSSAQSSSTPNSAFGVDVSSVSLNSLVSPVFEIDSQNAKLFFDIYYNTETGYDGAVLEYSTNNGSSWSDILSGGGTFVTGAYNDDLSTGWQNPLPGRNAWSGNSNGFIPVEINLSSSFDGQDLMFRWRMGCDSVGSATGVWIDNIEVEGVFIPTPVVTQTAGLPSGSEFPVGTTTNTFEVNDGTSTAVCSFDVTVNDGVDPEINCPADATVEVEIGETYTLPDYWADGDVTATDNCSAVSNQTQSPAAGTELGIGVHTIEFTVQDSSGNTATCSFELTVDELMGTGDLGMNNLISLYPNPADNQVIISNQTKQSIVKVVILDMSGKMIKEIGLNNALVENPISINHLPSGTYMIQIIGEKQTVIKKLVKK</sequence>
<evidence type="ECO:0000256" key="1">
    <source>
        <dbReference type="ARBA" id="ARBA00001947"/>
    </source>
</evidence>
<reference evidence="16 17" key="1">
    <citation type="submission" date="2020-07" db="EMBL/GenBank/DDBJ databases">
        <title>Moheibacter lacus sp. nov., a member of the family Flavobacteriaceae isolated from freshwater lake sediment.</title>
        <authorList>
            <person name="Liu Y."/>
        </authorList>
    </citation>
    <scope>NUCLEOTIDE SEQUENCE [LARGE SCALE GENOMIC DNA]</scope>
    <source>
        <strain evidence="16 17">BDHS18</strain>
    </source>
</reference>
<protein>
    <submittedName>
        <fullName evidence="16">M36 family metallopeptidase</fullName>
    </submittedName>
</protein>
<keyword evidence="9" id="KW-0378">Hydrolase</keyword>
<dbReference type="Pfam" id="PF18962">
    <property type="entry name" value="Por_Secre_tail"/>
    <property type="match status" value="1"/>
</dbReference>
<comment type="cofactor">
    <cofactor evidence="1">
        <name>Zn(2+)</name>
        <dbReference type="ChEBI" id="CHEBI:29105"/>
    </cofactor>
</comment>
<dbReference type="Gene3D" id="2.60.40.10">
    <property type="entry name" value="Immunoglobulins"/>
    <property type="match status" value="1"/>
</dbReference>
<organism evidence="16 17">
    <name type="scientific">Moheibacter lacus</name>
    <dbReference type="NCBI Taxonomy" id="2745851"/>
    <lineage>
        <taxon>Bacteria</taxon>
        <taxon>Pseudomonadati</taxon>
        <taxon>Bacteroidota</taxon>
        <taxon>Flavobacteriia</taxon>
        <taxon>Flavobacteriales</taxon>
        <taxon>Weeksellaceae</taxon>
        <taxon>Moheibacter</taxon>
    </lineage>
</organism>
<name>A0A838ZGK5_9FLAO</name>
<evidence type="ECO:0000256" key="14">
    <source>
        <dbReference type="SAM" id="SignalP"/>
    </source>
</evidence>
<dbReference type="PROSITE" id="PS50825">
    <property type="entry name" value="HYR"/>
    <property type="match status" value="1"/>
</dbReference>
<evidence type="ECO:0000256" key="8">
    <source>
        <dbReference type="ARBA" id="ARBA00022737"/>
    </source>
</evidence>
<dbReference type="GO" id="GO:0008270">
    <property type="term" value="F:zinc ion binding"/>
    <property type="evidence" value="ECO:0007669"/>
    <property type="project" value="InterPro"/>
</dbReference>
<dbReference type="InterPro" id="IPR013783">
    <property type="entry name" value="Ig-like_fold"/>
</dbReference>
<evidence type="ECO:0000256" key="2">
    <source>
        <dbReference type="ARBA" id="ARBA00004613"/>
    </source>
</evidence>
<dbReference type="GO" id="GO:0004222">
    <property type="term" value="F:metalloendopeptidase activity"/>
    <property type="evidence" value="ECO:0007669"/>
    <property type="project" value="InterPro"/>
</dbReference>
<feature type="chain" id="PRO_5032347872" evidence="14">
    <location>
        <begin position="23"/>
        <end position="1149"/>
    </location>
</feature>
<evidence type="ECO:0000256" key="13">
    <source>
        <dbReference type="SAM" id="MobiDB-lite"/>
    </source>
</evidence>
<keyword evidence="17" id="KW-1185">Reference proteome</keyword>
<dbReference type="Gene3D" id="2.60.120.260">
    <property type="entry name" value="Galactose-binding domain-like"/>
    <property type="match status" value="1"/>
</dbReference>
<evidence type="ECO:0000256" key="9">
    <source>
        <dbReference type="ARBA" id="ARBA00022801"/>
    </source>
</evidence>
<dbReference type="PANTHER" id="PTHR33478">
    <property type="entry name" value="EXTRACELLULAR METALLOPROTEINASE MEP"/>
    <property type="match status" value="1"/>
</dbReference>
<evidence type="ECO:0000313" key="17">
    <source>
        <dbReference type="Proteomes" id="UP000552241"/>
    </source>
</evidence>
<evidence type="ECO:0000259" key="15">
    <source>
        <dbReference type="PROSITE" id="PS50825"/>
    </source>
</evidence>
<feature type="domain" description="HYR" evidence="15">
    <location>
        <begin position="975"/>
        <end position="1060"/>
    </location>
</feature>
<keyword evidence="5" id="KW-0645">Protease</keyword>
<evidence type="ECO:0000256" key="10">
    <source>
        <dbReference type="ARBA" id="ARBA00022833"/>
    </source>
</evidence>
<dbReference type="PRINTS" id="PR00999">
    <property type="entry name" value="FUNGALYSIN"/>
</dbReference>
<keyword evidence="11" id="KW-0482">Metalloprotease</keyword>
<dbReference type="EMBL" id="JACDZE010000001">
    <property type="protein sequence ID" value="MBA5628831.1"/>
    <property type="molecule type" value="Genomic_DNA"/>
</dbReference>
<dbReference type="SUPFAM" id="SSF55486">
    <property type="entry name" value="Metalloproteases ('zincins'), catalytic domain"/>
    <property type="match status" value="1"/>
</dbReference>
<dbReference type="InterPro" id="IPR027268">
    <property type="entry name" value="Peptidase_M4/M1_CTD_sf"/>
</dbReference>
<dbReference type="GO" id="GO:0005615">
    <property type="term" value="C:extracellular space"/>
    <property type="evidence" value="ECO:0007669"/>
    <property type="project" value="InterPro"/>
</dbReference>
<evidence type="ECO:0000256" key="5">
    <source>
        <dbReference type="ARBA" id="ARBA00022670"/>
    </source>
</evidence>
<keyword evidence="7 14" id="KW-0732">Signal</keyword>
<evidence type="ECO:0000256" key="7">
    <source>
        <dbReference type="ARBA" id="ARBA00022729"/>
    </source>
</evidence>
<dbReference type="NCBIfam" id="TIGR04183">
    <property type="entry name" value="Por_Secre_tail"/>
    <property type="match status" value="1"/>
</dbReference>
<keyword evidence="6" id="KW-0479">Metal-binding</keyword>
<proteinExistence type="inferred from homology"/>
<evidence type="ECO:0000256" key="12">
    <source>
        <dbReference type="ARBA" id="ARBA00023145"/>
    </source>
</evidence>
<keyword evidence="4" id="KW-0964">Secreted</keyword>
<dbReference type="Gene3D" id="1.10.390.10">
    <property type="entry name" value="Neutral Protease Domain 2"/>
    <property type="match status" value="1"/>
</dbReference>
<feature type="compositionally biased region" description="Low complexity" evidence="13">
    <location>
        <begin position="611"/>
        <end position="622"/>
    </location>
</feature>
<dbReference type="Pfam" id="PF02494">
    <property type="entry name" value="HYR"/>
    <property type="match status" value="1"/>
</dbReference>
<keyword evidence="12" id="KW-0865">Zymogen</keyword>
<keyword evidence="10" id="KW-0862">Zinc</keyword>
<evidence type="ECO:0000256" key="4">
    <source>
        <dbReference type="ARBA" id="ARBA00022525"/>
    </source>
</evidence>
<dbReference type="InterPro" id="IPR003410">
    <property type="entry name" value="HYR_dom"/>
</dbReference>
<feature type="signal peptide" evidence="14">
    <location>
        <begin position="1"/>
        <end position="22"/>
    </location>
</feature>